<evidence type="ECO:0000313" key="1">
    <source>
        <dbReference type="EMBL" id="KHG28924.1"/>
    </source>
</evidence>
<name>A0A0B0PWU9_GOSAR</name>
<protein>
    <submittedName>
        <fullName evidence="1">Uncharacterized protein</fullName>
    </submittedName>
</protein>
<dbReference type="AlphaFoldDB" id="A0A0B0PWU9"/>
<reference evidence="2" key="1">
    <citation type="submission" date="2014-09" db="EMBL/GenBank/DDBJ databases">
        <authorList>
            <person name="Mudge J."/>
            <person name="Ramaraj T."/>
            <person name="Lindquist I.E."/>
            <person name="Bharti A.K."/>
            <person name="Sundararajan A."/>
            <person name="Cameron C.T."/>
            <person name="Woodward J.E."/>
            <person name="May G.D."/>
            <person name="Brubaker C."/>
            <person name="Broadhvest J."/>
            <person name="Wilkins T.A."/>
        </authorList>
    </citation>
    <scope>NUCLEOTIDE SEQUENCE</scope>
    <source>
        <strain evidence="2">cv. AKA8401</strain>
    </source>
</reference>
<proteinExistence type="predicted"/>
<gene>
    <name evidence="1" type="ORF">F383_16525</name>
</gene>
<dbReference type="Proteomes" id="UP000032142">
    <property type="component" value="Unassembled WGS sequence"/>
</dbReference>
<accession>A0A0B0PWU9</accession>
<organism evidence="1 2">
    <name type="scientific">Gossypium arboreum</name>
    <name type="common">Tree cotton</name>
    <name type="synonym">Gossypium nanking</name>
    <dbReference type="NCBI Taxonomy" id="29729"/>
    <lineage>
        <taxon>Eukaryota</taxon>
        <taxon>Viridiplantae</taxon>
        <taxon>Streptophyta</taxon>
        <taxon>Embryophyta</taxon>
        <taxon>Tracheophyta</taxon>
        <taxon>Spermatophyta</taxon>
        <taxon>Magnoliopsida</taxon>
        <taxon>eudicotyledons</taxon>
        <taxon>Gunneridae</taxon>
        <taxon>Pentapetalae</taxon>
        <taxon>rosids</taxon>
        <taxon>malvids</taxon>
        <taxon>Malvales</taxon>
        <taxon>Malvaceae</taxon>
        <taxon>Malvoideae</taxon>
        <taxon>Gossypium</taxon>
    </lineage>
</organism>
<evidence type="ECO:0000313" key="2">
    <source>
        <dbReference type="Proteomes" id="UP000032142"/>
    </source>
</evidence>
<keyword evidence="2" id="KW-1185">Reference proteome</keyword>
<dbReference type="EMBL" id="KN447073">
    <property type="protein sequence ID" value="KHG28924.1"/>
    <property type="molecule type" value="Genomic_DNA"/>
</dbReference>
<sequence>MRANVSPCLGHDIGIEMRASCKTMSGTCRRHLTLCLRLSEYPIVFQMVQREIYYISHYDRDYGYVVKGTACQVSSGLEIVGGNITLSSHYLCNNEAYIRNFK</sequence>